<gene>
    <name evidence="1" type="ORF">EHYA_04646</name>
</gene>
<proteinExistence type="predicted"/>
<keyword evidence="2" id="KW-1185">Reference proteome</keyword>
<name>A0A401YQS0_9ACTN</name>
<evidence type="ECO:0000313" key="2">
    <source>
        <dbReference type="Proteomes" id="UP000286931"/>
    </source>
</evidence>
<protein>
    <submittedName>
        <fullName evidence="1">Uncharacterized protein</fullName>
    </submittedName>
</protein>
<evidence type="ECO:0000313" key="1">
    <source>
        <dbReference type="EMBL" id="GCD96959.1"/>
    </source>
</evidence>
<reference evidence="1 2" key="1">
    <citation type="submission" date="2018-12" db="EMBL/GenBank/DDBJ databases">
        <title>Draft genome sequence of Embleya hyalina NBRC 13850T.</title>
        <authorList>
            <person name="Komaki H."/>
            <person name="Hosoyama A."/>
            <person name="Kimura A."/>
            <person name="Ichikawa N."/>
            <person name="Tamura T."/>
        </authorList>
    </citation>
    <scope>NUCLEOTIDE SEQUENCE [LARGE SCALE GENOMIC DNA]</scope>
    <source>
        <strain evidence="1 2">NBRC 13850</strain>
    </source>
</reference>
<dbReference type="OrthoDB" id="4217933at2"/>
<dbReference type="Proteomes" id="UP000286931">
    <property type="component" value="Unassembled WGS sequence"/>
</dbReference>
<organism evidence="1 2">
    <name type="scientific">Embleya hyalina</name>
    <dbReference type="NCBI Taxonomy" id="516124"/>
    <lineage>
        <taxon>Bacteria</taxon>
        <taxon>Bacillati</taxon>
        <taxon>Actinomycetota</taxon>
        <taxon>Actinomycetes</taxon>
        <taxon>Kitasatosporales</taxon>
        <taxon>Streptomycetaceae</taxon>
        <taxon>Embleya</taxon>
    </lineage>
</organism>
<dbReference type="EMBL" id="BIFH01000022">
    <property type="protein sequence ID" value="GCD96959.1"/>
    <property type="molecule type" value="Genomic_DNA"/>
</dbReference>
<dbReference type="RefSeq" id="WP_126638983.1">
    <property type="nucleotide sequence ID" value="NZ_BIFH01000022.1"/>
</dbReference>
<accession>A0A401YQS0</accession>
<comment type="caution">
    <text evidence="1">The sequence shown here is derived from an EMBL/GenBank/DDBJ whole genome shotgun (WGS) entry which is preliminary data.</text>
</comment>
<sequence length="223" mass="24016">MTESTTGRYDAALDTLEDIGWTVLEADEEDVPEANPFLRLPVDEDDSFDADGNVVRELRVTWRGSAADAQVAFAAQGLVLVIPLTQDEGVATLLPQDTAARDLQRIMRVFAGLRARGYVAEGALAWANTDGWASVRSRGGDAGAVFWTTQNHENCFDRDCDLLLPLPLQWAGDERRLAEALAVCGLGVEVPDSEDVVFYLLPRSDASSASGVCRRTLASTGAG</sequence>
<dbReference type="AlphaFoldDB" id="A0A401YQS0"/>